<keyword evidence="10" id="KW-1185">Reference proteome</keyword>
<dbReference type="GO" id="GO:0003723">
    <property type="term" value="F:RNA binding"/>
    <property type="evidence" value="ECO:0007669"/>
    <property type="project" value="TreeGrafter"/>
</dbReference>
<feature type="region of interest" description="Disordered" evidence="6">
    <location>
        <begin position="558"/>
        <end position="578"/>
    </location>
</feature>
<dbReference type="PANTHER" id="PTHR12202:SF0">
    <property type="entry name" value="ESF1 HOMOLOG"/>
    <property type="match status" value="1"/>
</dbReference>
<feature type="compositionally biased region" description="Basic and acidic residues" evidence="6">
    <location>
        <begin position="638"/>
        <end position="651"/>
    </location>
</feature>
<protein>
    <submittedName>
        <fullName evidence="9">Pre-rrna-processing protein esf1</fullName>
    </submittedName>
</protein>
<dbReference type="OrthoDB" id="431825at2759"/>
<feature type="region of interest" description="Disordered" evidence="6">
    <location>
        <begin position="201"/>
        <end position="220"/>
    </location>
</feature>
<dbReference type="Proteomes" id="UP000017559">
    <property type="component" value="Unassembled WGS sequence"/>
</dbReference>
<dbReference type="InterPro" id="IPR012580">
    <property type="entry name" value="NUC153"/>
</dbReference>
<dbReference type="GO" id="GO:0006364">
    <property type="term" value="P:rRNA processing"/>
    <property type="evidence" value="ECO:0007669"/>
    <property type="project" value="InterPro"/>
</dbReference>
<gene>
    <name evidence="9" type="ORF">Moror_17196</name>
</gene>
<evidence type="ECO:0000259" key="7">
    <source>
        <dbReference type="Pfam" id="PF08159"/>
    </source>
</evidence>
<proteinExistence type="inferred from homology"/>
<dbReference type="Pfam" id="PF25121">
    <property type="entry name" value="RRM_ESF1"/>
    <property type="match status" value="1"/>
</dbReference>
<feature type="compositionally biased region" description="Basic and acidic residues" evidence="6">
    <location>
        <begin position="1"/>
        <end position="15"/>
    </location>
</feature>
<dbReference type="GO" id="GO:0005730">
    <property type="term" value="C:nucleolus"/>
    <property type="evidence" value="ECO:0007669"/>
    <property type="project" value="UniProtKB-SubCell"/>
</dbReference>
<dbReference type="PANTHER" id="PTHR12202">
    <property type="entry name" value="ESF1 HOMOLOG"/>
    <property type="match status" value="1"/>
</dbReference>
<feature type="region of interest" description="Disordered" evidence="6">
    <location>
        <begin position="621"/>
        <end position="671"/>
    </location>
</feature>
<name>V2Z1R8_MONRO</name>
<evidence type="ECO:0000256" key="1">
    <source>
        <dbReference type="ARBA" id="ARBA00004604"/>
    </source>
</evidence>
<evidence type="ECO:0000256" key="4">
    <source>
        <dbReference type="ARBA" id="ARBA00023242"/>
    </source>
</evidence>
<evidence type="ECO:0000256" key="3">
    <source>
        <dbReference type="ARBA" id="ARBA00023054"/>
    </source>
</evidence>
<comment type="caution">
    <text evidence="9">The sequence shown here is derived from an EMBL/GenBank/DDBJ whole genome shotgun (WGS) entry which is preliminary data.</text>
</comment>
<feature type="region of interest" description="Disordered" evidence="6">
    <location>
        <begin position="1"/>
        <end position="23"/>
    </location>
</feature>
<dbReference type="InterPro" id="IPR056750">
    <property type="entry name" value="RRM_ESF1"/>
</dbReference>
<keyword evidence="4" id="KW-0539">Nucleus</keyword>
<feature type="domain" description="NUC153" evidence="7">
    <location>
        <begin position="591"/>
        <end position="619"/>
    </location>
</feature>
<feature type="compositionally biased region" description="Basic residues" evidence="6">
    <location>
        <begin position="561"/>
        <end position="572"/>
    </location>
</feature>
<feature type="region of interest" description="Disordered" evidence="6">
    <location>
        <begin position="37"/>
        <end position="59"/>
    </location>
</feature>
<evidence type="ECO:0000259" key="8">
    <source>
        <dbReference type="Pfam" id="PF25121"/>
    </source>
</evidence>
<reference evidence="9 10" key="1">
    <citation type="journal article" date="2014" name="BMC Genomics">
        <title>Genome and secretome analysis of the hemibiotrophic fungal pathogen, Moniliophthora roreri, which causes frosty pod rot disease of cacao: mechanisms of the biotrophic and necrotrophic phases.</title>
        <authorList>
            <person name="Meinhardt L.W."/>
            <person name="Costa G.G.L."/>
            <person name="Thomazella D.P.T."/>
            <person name="Teixeira P.J.P.L."/>
            <person name="Carazzolle M.F."/>
            <person name="Schuster S.C."/>
            <person name="Carlson J.E."/>
            <person name="Guiltinan M.J."/>
            <person name="Mieczkowski P."/>
            <person name="Farmer A."/>
            <person name="Ramaraj T."/>
            <person name="Crozier J."/>
            <person name="Davis R.E."/>
            <person name="Shao J."/>
            <person name="Melnick R.L."/>
            <person name="Pereira G.A.G."/>
            <person name="Bailey B.A."/>
        </authorList>
    </citation>
    <scope>NUCLEOTIDE SEQUENCE [LARGE SCALE GENOMIC DNA]</scope>
    <source>
        <strain evidence="9 10">MCA 2997</strain>
    </source>
</reference>
<dbReference type="EMBL" id="AWSO01000015">
    <property type="protein sequence ID" value="ESK97914.1"/>
    <property type="molecule type" value="Genomic_DNA"/>
</dbReference>
<evidence type="ECO:0000313" key="10">
    <source>
        <dbReference type="Proteomes" id="UP000017559"/>
    </source>
</evidence>
<dbReference type="AlphaFoldDB" id="V2Z1R8"/>
<feature type="region of interest" description="Disordered" evidence="6">
    <location>
        <begin position="244"/>
        <end position="263"/>
    </location>
</feature>
<comment type="subcellular location">
    <subcellularLocation>
        <location evidence="1">Nucleus</location>
        <location evidence="1">Nucleolus</location>
    </subcellularLocation>
</comment>
<accession>V2Z1R8</accession>
<comment type="similarity">
    <text evidence="2">Belongs to the ESF1 family.</text>
</comment>
<evidence type="ECO:0000256" key="6">
    <source>
        <dbReference type="SAM" id="MobiDB-lite"/>
    </source>
</evidence>
<sequence>MSDPRFARLKTDPRFRRPKKHQSKVVVDERFKSVFAPEKSTGKKGNAGRVDKYGRPLADTHDEDNLRRFYRLENENEDDGTAKVLDYARGGVLMESSDEESAGDEKDEKDISDVEGFVTVGHDPSRPIPVTNDEAEIDLDEDSFADLDAQAAAYAKAHPDIQAEGAEKTNRLAIVNLDWEHVRAVHLFKICSSLVSPTAPTLVVPSSSRNKDSTGKRPTKGMTIARGRVLSVKVYPSQFGKERIAREEKEGPPPEVFGKRRTVDDEDVNEKTIYELGDENDFDGDALRKYQLERLRYYYAIVTCDMVEAASHIYNELDGTELERSANIFDISFVPNGMTFDDEPRDEATDDVETGYKAVDFVTDALRHSKVKLTWDEDDPERNQMTRRTITRKELDDANFSDYIASASSESESETTGIPKRNGLGRDKLRSLLLGDEHELPEGWDKRHDKGDDLDMEVTFTPGLADGKDEDETTLERYQRKLREKRKKRKEESIKTKLAAPELEDDFFDAASDEEQIFDKELTRDKSCSNATKEELSLLVGTDEPGDEPQHFNLKTIMKAERKKKGRKREKKKALEEENEIQEDFTIDVKDDRFKAIHEDHNFAIDPTNPQFKKTRAMEALLNERSQRKSHAIGRSSHAGEEDTLKSLAERVKRKGIASTQSGRGKRQRVG</sequence>
<dbReference type="HOGENOM" id="CLU_010564_0_1_1"/>
<evidence type="ECO:0000256" key="2">
    <source>
        <dbReference type="ARBA" id="ARBA00009087"/>
    </source>
</evidence>
<keyword evidence="3 5" id="KW-0175">Coiled coil</keyword>
<dbReference type="KEGG" id="mrr:Moror_17196"/>
<dbReference type="Pfam" id="PF08159">
    <property type="entry name" value="NUC153"/>
    <property type="match status" value="1"/>
</dbReference>
<dbReference type="STRING" id="1381753.V2Z1R8"/>
<feature type="domain" description="ESF1 RRM" evidence="8">
    <location>
        <begin position="169"/>
        <end position="349"/>
    </location>
</feature>
<dbReference type="InterPro" id="IPR039754">
    <property type="entry name" value="Esf1"/>
</dbReference>
<feature type="compositionally biased region" description="Basic and acidic residues" evidence="6">
    <location>
        <begin position="49"/>
        <end position="59"/>
    </location>
</feature>
<organism evidence="9 10">
    <name type="scientific">Moniliophthora roreri (strain MCA 2997)</name>
    <name type="common">Cocoa frosty pod rot fungus</name>
    <name type="synonym">Crinipellis roreri</name>
    <dbReference type="NCBI Taxonomy" id="1381753"/>
    <lineage>
        <taxon>Eukaryota</taxon>
        <taxon>Fungi</taxon>
        <taxon>Dikarya</taxon>
        <taxon>Basidiomycota</taxon>
        <taxon>Agaricomycotina</taxon>
        <taxon>Agaricomycetes</taxon>
        <taxon>Agaricomycetidae</taxon>
        <taxon>Agaricales</taxon>
        <taxon>Marasmiineae</taxon>
        <taxon>Marasmiaceae</taxon>
        <taxon>Moniliophthora</taxon>
    </lineage>
</organism>
<feature type="coiled-coil region" evidence="5">
    <location>
        <begin position="468"/>
        <end position="495"/>
    </location>
</feature>
<evidence type="ECO:0000256" key="5">
    <source>
        <dbReference type="SAM" id="Coils"/>
    </source>
</evidence>
<evidence type="ECO:0000313" key="9">
    <source>
        <dbReference type="EMBL" id="ESK97914.1"/>
    </source>
</evidence>